<name>Q8KIT1_PSEAI</name>
<feature type="transmembrane region" description="Helical" evidence="6">
    <location>
        <begin position="124"/>
        <end position="143"/>
    </location>
</feature>
<sequence>MNPKNIFWNLLGLGLPLIIAALTVPHLIATVGVERFGFLALSWGLIGYAGILDLGIGRAVTQKLSSIRGSDEEMNSYTIMSTAIRITAIVGGLGFSLIIIFGLLGGGEFFSHKDVSSLELEFSVLLLAFALPLQAISATYRGVNEAYLNFKGINLLRIFLGATNFGGPFLVSFYAKDLHYLVTTLVLSRALAFFIFRRLAHGVLKETLVERSCKYDRRQAVELFRFGGWVTVSSIINPFLVQSDRFFIGVLLSAAAVTSYVIPYEITIQSMILVGAVSTVAFPSISNLIRTSFAEALECFNKWLLRVLLIMGGGMLCLAFLLPFILKLWVGDYIGDDSISVGRILCLGVFFNALGAMFYSFLHANAKVKETAILHSIELPIFILILIILIPRHGIVGAAVAWSLRTLADTIVLAVLSYFSGWRVKFANC</sequence>
<organism evidence="7">
    <name type="scientific">Pseudomonas aeruginosa</name>
    <dbReference type="NCBI Taxonomy" id="287"/>
    <lineage>
        <taxon>Bacteria</taxon>
        <taxon>Pseudomonadati</taxon>
        <taxon>Pseudomonadota</taxon>
        <taxon>Gammaproteobacteria</taxon>
        <taxon>Pseudomonadales</taxon>
        <taxon>Pseudomonadaceae</taxon>
        <taxon>Pseudomonas</taxon>
    </lineage>
</organism>
<evidence type="ECO:0000256" key="3">
    <source>
        <dbReference type="ARBA" id="ARBA00022692"/>
    </source>
</evidence>
<feature type="transmembrane region" description="Helical" evidence="6">
    <location>
        <begin position="373"/>
        <end position="390"/>
    </location>
</feature>
<dbReference type="AlphaFoldDB" id="Q8KIT1"/>
<dbReference type="GO" id="GO:0005886">
    <property type="term" value="C:plasma membrane"/>
    <property type="evidence" value="ECO:0007669"/>
    <property type="project" value="UniProtKB-SubCell"/>
</dbReference>
<evidence type="ECO:0000256" key="1">
    <source>
        <dbReference type="ARBA" id="ARBA00004651"/>
    </source>
</evidence>
<dbReference type="PANTHER" id="PTHR30250">
    <property type="entry name" value="PST FAMILY PREDICTED COLANIC ACID TRANSPORTER"/>
    <property type="match status" value="1"/>
</dbReference>
<feature type="transmembrane region" description="Helical" evidence="6">
    <location>
        <begin position="246"/>
        <end position="264"/>
    </location>
</feature>
<keyword evidence="2" id="KW-1003">Cell membrane</keyword>
<keyword evidence="5 6" id="KW-0472">Membrane</keyword>
<dbReference type="EMBL" id="AF498405">
    <property type="protein sequence ID" value="AAM27628.1"/>
    <property type="molecule type" value="Genomic_DNA"/>
</dbReference>
<feature type="transmembrane region" description="Helical" evidence="6">
    <location>
        <begin position="155"/>
        <end position="174"/>
    </location>
</feature>
<keyword evidence="4 6" id="KW-1133">Transmembrane helix</keyword>
<evidence type="ECO:0000256" key="6">
    <source>
        <dbReference type="SAM" id="Phobius"/>
    </source>
</evidence>
<proteinExistence type="predicted"/>
<feature type="transmembrane region" description="Helical" evidence="6">
    <location>
        <begin position="303"/>
        <end position="329"/>
    </location>
</feature>
<dbReference type="PANTHER" id="PTHR30250:SF26">
    <property type="entry name" value="PSMA PROTEIN"/>
    <property type="match status" value="1"/>
</dbReference>
<dbReference type="InterPro" id="IPR050833">
    <property type="entry name" value="Poly_Biosynth_Transport"/>
</dbReference>
<evidence type="ECO:0000256" key="4">
    <source>
        <dbReference type="ARBA" id="ARBA00022989"/>
    </source>
</evidence>
<dbReference type="RefSeq" id="WP_057386777.1">
    <property type="nucleotide sequence ID" value="NZ_CUXZ01000041.1"/>
</dbReference>
<feature type="transmembrane region" description="Helical" evidence="6">
    <location>
        <begin position="341"/>
        <end position="361"/>
    </location>
</feature>
<feature type="transmembrane region" description="Helical" evidence="6">
    <location>
        <begin position="402"/>
        <end position="420"/>
    </location>
</feature>
<feature type="transmembrane region" description="Helical" evidence="6">
    <location>
        <begin position="82"/>
        <end position="104"/>
    </location>
</feature>
<feature type="transmembrane region" description="Helical" evidence="6">
    <location>
        <begin position="271"/>
        <end position="291"/>
    </location>
</feature>
<feature type="transmembrane region" description="Helical" evidence="6">
    <location>
        <begin position="40"/>
        <end position="61"/>
    </location>
</feature>
<accession>Q8KIT1</accession>
<protein>
    <submittedName>
        <fullName evidence="7">Similar to Polysaccharide biosynthesis protein</fullName>
    </submittedName>
</protein>
<dbReference type="Pfam" id="PF01943">
    <property type="entry name" value="Polysacc_synt"/>
    <property type="match status" value="1"/>
</dbReference>
<feature type="transmembrane region" description="Helical" evidence="6">
    <location>
        <begin position="180"/>
        <end position="199"/>
    </location>
</feature>
<dbReference type="InterPro" id="IPR002797">
    <property type="entry name" value="Polysacc_synth"/>
</dbReference>
<comment type="subcellular location">
    <subcellularLocation>
        <location evidence="1">Cell membrane</location>
        <topology evidence="1">Multi-pass membrane protein</topology>
    </subcellularLocation>
</comment>
<evidence type="ECO:0000256" key="5">
    <source>
        <dbReference type="ARBA" id="ARBA00023136"/>
    </source>
</evidence>
<evidence type="ECO:0000256" key="2">
    <source>
        <dbReference type="ARBA" id="ARBA00022475"/>
    </source>
</evidence>
<evidence type="ECO:0000313" key="7">
    <source>
        <dbReference type="EMBL" id="AAM27628.1"/>
    </source>
</evidence>
<feature type="transmembrane region" description="Helical" evidence="6">
    <location>
        <begin position="7"/>
        <end position="28"/>
    </location>
</feature>
<reference evidence="7" key="1">
    <citation type="journal article" date="2002" name="J. Bacteriol.">
        <title>Genetic variation at the O-antigen biosynthetic locus in Pseudomonas aeruginosa.</title>
        <authorList>
            <person name="Raymond C.K."/>
            <person name="Sims E.H."/>
            <person name="Kas A."/>
            <person name="Spencer D.H."/>
            <person name="Kutyavin T.V."/>
            <person name="Ivey R.G."/>
            <person name="Zhou Y."/>
            <person name="Kaul R."/>
            <person name="Clendenning J.B."/>
            <person name="Olson M.V."/>
        </authorList>
    </citation>
    <scope>NUCLEOTIDE SEQUENCE</scope>
</reference>
<keyword evidence="3 6" id="KW-0812">Transmembrane</keyword>